<evidence type="ECO:0000259" key="1">
    <source>
        <dbReference type="SMART" id="SM00479"/>
    </source>
</evidence>
<keyword evidence="3" id="KW-1185">Reference proteome</keyword>
<dbReference type="SUPFAM" id="SSF53098">
    <property type="entry name" value="Ribonuclease H-like"/>
    <property type="match status" value="1"/>
</dbReference>
<dbReference type="Pfam" id="PF00929">
    <property type="entry name" value="RNase_T"/>
    <property type="match status" value="1"/>
</dbReference>
<reference evidence="2" key="1">
    <citation type="journal article" date="2021" name="Front. Microbiol.">
        <title>Comprehensive Comparative Genomics and Phenotyping of Methylobacterium Species.</title>
        <authorList>
            <person name="Alessa O."/>
            <person name="Ogura Y."/>
            <person name="Fujitani Y."/>
            <person name="Takami H."/>
            <person name="Hayashi T."/>
            <person name="Sahin N."/>
            <person name="Tani A."/>
        </authorList>
    </citation>
    <scope>NUCLEOTIDE SEQUENCE</scope>
    <source>
        <strain evidence="2">LMG 23639</strain>
    </source>
</reference>
<dbReference type="Gene3D" id="3.30.420.10">
    <property type="entry name" value="Ribonuclease H-like superfamily/Ribonuclease H"/>
    <property type="match status" value="1"/>
</dbReference>
<feature type="domain" description="Exonuclease" evidence="1">
    <location>
        <begin position="2"/>
        <end position="176"/>
    </location>
</feature>
<comment type="caution">
    <text evidence="2">The sequence shown here is derived from an EMBL/GenBank/DDBJ whole genome shotgun (WGS) entry which is preliminary data.</text>
</comment>
<dbReference type="SMART" id="SM00479">
    <property type="entry name" value="EXOIII"/>
    <property type="match status" value="1"/>
</dbReference>
<dbReference type="Proteomes" id="UP001055102">
    <property type="component" value="Unassembled WGS sequence"/>
</dbReference>
<sequence length="236" mass="26775">MHIRVVDLETTGFEPPAAVCEIGWSDLVREDAGWRVLNPLSSLVNPGHPIPPETSAVHHIVDADVAGAEAWDDFAHTILDPRRHDRGDEPPIAFAAHNAKFEQQWCAALTGGTPWICTYRCALRVWPDAPNHQNNTLRYWLKLPADRRRAEPTHRAGPDAYVTAYLLKALLNSASVEQLIHWSAEPALLARCTFGKHRNTLWRDVPSDYLRWAAGQQMDEDVAHTVRHELKRREQR</sequence>
<protein>
    <submittedName>
        <fullName evidence="2">Exodeoxyribonuclease 10</fullName>
    </submittedName>
</protein>
<name>A0ABQ4T348_9HYPH</name>
<dbReference type="RefSeq" id="WP_238278578.1">
    <property type="nucleotide sequence ID" value="NZ_BPQR01000084.1"/>
</dbReference>
<dbReference type="InterPro" id="IPR012337">
    <property type="entry name" value="RNaseH-like_sf"/>
</dbReference>
<evidence type="ECO:0000313" key="2">
    <source>
        <dbReference type="EMBL" id="GJE08675.1"/>
    </source>
</evidence>
<organism evidence="2 3">
    <name type="scientific">Methylobacterium jeotgali</name>
    <dbReference type="NCBI Taxonomy" id="381630"/>
    <lineage>
        <taxon>Bacteria</taxon>
        <taxon>Pseudomonadati</taxon>
        <taxon>Pseudomonadota</taxon>
        <taxon>Alphaproteobacteria</taxon>
        <taxon>Hyphomicrobiales</taxon>
        <taxon>Methylobacteriaceae</taxon>
        <taxon>Methylobacterium</taxon>
    </lineage>
</organism>
<dbReference type="CDD" id="cd06127">
    <property type="entry name" value="DEDDh"/>
    <property type="match status" value="1"/>
</dbReference>
<dbReference type="InterPro" id="IPR013520">
    <property type="entry name" value="Ribonucl_H"/>
</dbReference>
<proteinExistence type="predicted"/>
<evidence type="ECO:0000313" key="3">
    <source>
        <dbReference type="Proteomes" id="UP001055102"/>
    </source>
</evidence>
<gene>
    <name evidence="2" type="primary">exoX</name>
    <name evidence="2" type="ORF">AOPFMNJM_4018</name>
</gene>
<dbReference type="InterPro" id="IPR036397">
    <property type="entry name" value="RNaseH_sf"/>
</dbReference>
<reference evidence="2" key="2">
    <citation type="submission" date="2021-08" db="EMBL/GenBank/DDBJ databases">
        <authorList>
            <person name="Tani A."/>
            <person name="Ola A."/>
            <person name="Ogura Y."/>
            <person name="Katsura K."/>
            <person name="Hayashi T."/>
        </authorList>
    </citation>
    <scope>NUCLEOTIDE SEQUENCE</scope>
    <source>
        <strain evidence="2">LMG 23639</strain>
    </source>
</reference>
<accession>A0ABQ4T348</accession>
<dbReference type="EMBL" id="BPQR01000084">
    <property type="protein sequence ID" value="GJE08675.1"/>
    <property type="molecule type" value="Genomic_DNA"/>
</dbReference>